<organism evidence="12 13">
    <name type="scientific">Micromonas commoda (strain RCC299 / NOUM17 / CCMP2709)</name>
    <name type="common">Picoplanktonic green alga</name>
    <dbReference type="NCBI Taxonomy" id="296587"/>
    <lineage>
        <taxon>Eukaryota</taxon>
        <taxon>Viridiplantae</taxon>
        <taxon>Chlorophyta</taxon>
        <taxon>Mamiellophyceae</taxon>
        <taxon>Mamiellales</taxon>
        <taxon>Mamiellaceae</taxon>
        <taxon>Micromonas</taxon>
    </lineage>
</organism>
<accession>C1FJE9</accession>
<dbReference type="GO" id="GO:0030170">
    <property type="term" value="F:pyridoxal phosphate binding"/>
    <property type="evidence" value="ECO:0007669"/>
    <property type="project" value="InterPro"/>
</dbReference>
<dbReference type="GO" id="GO:0008184">
    <property type="term" value="F:glycogen phosphorylase activity"/>
    <property type="evidence" value="ECO:0007669"/>
    <property type="project" value="InterPro"/>
</dbReference>
<dbReference type="STRING" id="296587.C1FJE9"/>
<keyword evidence="13" id="KW-1185">Reference proteome</keyword>
<dbReference type="AlphaFoldDB" id="C1FJE9"/>
<dbReference type="OrthoDB" id="9215500at2759"/>
<evidence type="ECO:0000256" key="10">
    <source>
        <dbReference type="RuleBase" id="RU000587"/>
    </source>
</evidence>
<keyword evidence="4" id="KW-0021">Allosteric enzyme</keyword>
<protein>
    <recommendedName>
        <fullName evidence="10">Alpha-1,4 glucan phosphorylase</fullName>
        <ecNumber evidence="10">2.4.1.1</ecNumber>
    </recommendedName>
</protein>
<dbReference type="Gene3D" id="3.40.50.2000">
    <property type="entry name" value="Glycogen Phosphorylase B"/>
    <property type="match status" value="2"/>
</dbReference>
<dbReference type="GO" id="GO:0005980">
    <property type="term" value="P:glycogen catabolic process"/>
    <property type="evidence" value="ECO:0007669"/>
    <property type="project" value="TreeGrafter"/>
</dbReference>
<evidence type="ECO:0000313" key="12">
    <source>
        <dbReference type="EMBL" id="ACO70581.1"/>
    </source>
</evidence>
<dbReference type="KEGG" id="mis:MICPUN_87288"/>
<evidence type="ECO:0000256" key="4">
    <source>
        <dbReference type="ARBA" id="ARBA00022533"/>
    </source>
</evidence>
<evidence type="ECO:0000256" key="8">
    <source>
        <dbReference type="ARBA" id="ARBA00023277"/>
    </source>
</evidence>
<keyword evidence="6 10" id="KW-0808">Transferase</keyword>
<evidence type="ECO:0000256" key="1">
    <source>
        <dbReference type="ARBA" id="ARBA00001275"/>
    </source>
</evidence>
<dbReference type="FunFam" id="3.40.50.2000:FF:000003">
    <property type="entry name" value="Alpha-1,4 glucan phosphorylase"/>
    <property type="match status" value="1"/>
</dbReference>
<dbReference type="PANTHER" id="PTHR11468:SF3">
    <property type="entry name" value="GLYCOGEN PHOSPHORYLASE, LIVER FORM"/>
    <property type="match status" value="1"/>
</dbReference>
<comment type="cofactor">
    <cofactor evidence="2 10">
        <name>pyridoxal 5'-phosphate</name>
        <dbReference type="ChEBI" id="CHEBI:597326"/>
    </cofactor>
</comment>
<keyword evidence="8 10" id="KW-0119">Carbohydrate metabolism</keyword>
<dbReference type="SUPFAM" id="SSF53756">
    <property type="entry name" value="UDP-Glycosyltransferase/glycogen phosphorylase"/>
    <property type="match status" value="1"/>
</dbReference>
<dbReference type="CDD" id="cd04300">
    <property type="entry name" value="GT35_Glycogen_Phosphorylase"/>
    <property type="match status" value="1"/>
</dbReference>
<dbReference type="PANTHER" id="PTHR11468">
    <property type="entry name" value="GLYCOGEN PHOSPHORYLASE"/>
    <property type="match status" value="1"/>
</dbReference>
<feature type="compositionally biased region" description="Gly residues" evidence="11">
    <location>
        <begin position="862"/>
        <end position="873"/>
    </location>
</feature>
<comment type="function">
    <text evidence="10">Allosteric enzyme that catalyzes the rate-limiting step in glycogen catabolism, the phosphorolytic cleavage of glycogen to produce glucose-1-phosphate, and plays a central role in maintaining cellular and organismal glucose homeostasis.</text>
</comment>
<dbReference type="GeneID" id="8247969"/>
<feature type="region of interest" description="Disordered" evidence="11">
    <location>
        <begin position="852"/>
        <end position="890"/>
    </location>
</feature>
<evidence type="ECO:0000256" key="6">
    <source>
        <dbReference type="ARBA" id="ARBA00022679"/>
    </source>
</evidence>
<comment type="similarity">
    <text evidence="3 10">Belongs to the glycogen phosphorylase family.</text>
</comment>
<dbReference type="InterPro" id="IPR035090">
    <property type="entry name" value="Pyridoxal_P_attach_site"/>
</dbReference>
<evidence type="ECO:0000256" key="9">
    <source>
        <dbReference type="PIRSR" id="PIRSR000460-1"/>
    </source>
</evidence>
<sequence length="890" mass="100729">MDESTHGGSRYYGDDSQSLRAHDDEIATRKDQLWRLSSSYLVSDVPSIQRSLVQHVEYTLARRRYKFDRGSFYQATAHSVRDRLIERWTDTQQFYASRDGKRMYYLSLEFLVGRSMGNAVSNLGLRGAYAEALRQLGYDLEDIMSQEKEPALGNGGLGRLASCFLDTLATLNYPAWGYGIRYKYGMFEQRLVNGKQVEFPDYWLTYGNPWEVERLDVKYLVRLYGEVKTYEDEQTGETRFRWEGGEVVVAVAYDTPIPGYGTYNTNNMRLWSSKPSHEFDLASFNAGDYYGAVEAKERCESITSVLYPSDDTDSGKVLRLKQQFFFVSATLQDVLRRYKKRIVPGRTLKNLPEKVAIQLNDTHPSISIPELMRLLLDDEMLPWDEAWDITTRTFGYTNHTILPEALEKWQVPMMEELLPRHMQIIYEINHRFLQQVEDRWPGDNEKMRAMSIIEESTPKMVRMAHLAMVGSHVVNGVAEIHTRLVKSRLFPEFDQMFPGRIKNVTNGVTPRRWILQANPAMAGIFTSILGPGWVNDLRRLATLKPFAHDDTFQHSWNEAKRLNKERLALWVKANMGVDLMTNAIYDMQVKRIHEYKRQLLNVLGIVHRYAVIAGSTPEQRARMLPRVCVIAGKAAPGYEVAKKIIQLACAVSKAVNNDVRCAGVLQVVFIPNFNVSLAELIIPASDVSQHISTAGMEASGTGNMKFVMNGGLIVGTADGANIEIARAVGEDNLFCFGATADEVAALRNTMKSRLPAGDERLQRSVRMIRSGVFGNPDDFSQLMDNIEPANDYYLIAHDFPGYLDALDMADAAYLHQPSWTARTIRAACSMWEFSSDRTIKEYADKVWQMEPLPFKPPHHQDGGGGSMGGGGRRGPSFNGRGSRAGYDGGR</sequence>
<dbReference type="OMA" id="CESITSV"/>
<keyword evidence="7 9" id="KW-0663">Pyridoxal phosphate</keyword>
<feature type="compositionally biased region" description="Low complexity" evidence="11">
    <location>
        <begin position="874"/>
        <end position="883"/>
    </location>
</feature>
<dbReference type="InterPro" id="IPR000811">
    <property type="entry name" value="Glyco_trans_35"/>
</dbReference>
<comment type="catalytic activity">
    <reaction evidence="1 10">
        <text>[(1-&gt;4)-alpha-D-glucosyl](n) + phosphate = [(1-&gt;4)-alpha-D-glucosyl](n-1) + alpha-D-glucose 1-phosphate</text>
        <dbReference type="Rhea" id="RHEA:41732"/>
        <dbReference type="Rhea" id="RHEA-COMP:9584"/>
        <dbReference type="Rhea" id="RHEA-COMP:9586"/>
        <dbReference type="ChEBI" id="CHEBI:15444"/>
        <dbReference type="ChEBI" id="CHEBI:43474"/>
        <dbReference type="ChEBI" id="CHEBI:58601"/>
        <dbReference type="EC" id="2.4.1.1"/>
    </reaction>
</comment>
<evidence type="ECO:0000256" key="5">
    <source>
        <dbReference type="ARBA" id="ARBA00022676"/>
    </source>
</evidence>
<dbReference type="EMBL" id="CP001577">
    <property type="protein sequence ID" value="ACO70581.1"/>
    <property type="molecule type" value="Genomic_DNA"/>
</dbReference>
<dbReference type="CAZy" id="GT35">
    <property type="family name" value="Glycosyltransferase Family 35"/>
</dbReference>
<dbReference type="NCBIfam" id="TIGR02093">
    <property type="entry name" value="P_ylase"/>
    <property type="match status" value="1"/>
</dbReference>
<reference evidence="12 13" key="1">
    <citation type="journal article" date="2009" name="Science">
        <title>Green evolution and dynamic adaptations revealed by genomes of the marine picoeukaryotes Micromonas.</title>
        <authorList>
            <person name="Worden A.Z."/>
            <person name="Lee J.H."/>
            <person name="Mock T."/>
            <person name="Rouze P."/>
            <person name="Simmons M.P."/>
            <person name="Aerts A.L."/>
            <person name="Allen A.E."/>
            <person name="Cuvelier M.L."/>
            <person name="Derelle E."/>
            <person name="Everett M.V."/>
            <person name="Foulon E."/>
            <person name="Grimwood J."/>
            <person name="Gundlach H."/>
            <person name="Henrissat B."/>
            <person name="Napoli C."/>
            <person name="McDonald S.M."/>
            <person name="Parker M.S."/>
            <person name="Rombauts S."/>
            <person name="Salamov A."/>
            <person name="Von Dassow P."/>
            <person name="Badger J.H."/>
            <person name="Coutinho P.M."/>
            <person name="Demir E."/>
            <person name="Dubchak I."/>
            <person name="Gentemann C."/>
            <person name="Eikrem W."/>
            <person name="Gready J.E."/>
            <person name="John U."/>
            <person name="Lanier W."/>
            <person name="Lindquist E.A."/>
            <person name="Lucas S."/>
            <person name="Mayer K.F."/>
            <person name="Moreau H."/>
            <person name="Not F."/>
            <person name="Otillar R."/>
            <person name="Panaud O."/>
            <person name="Pangilinan J."/>
            <person name="Paulsen I."/>
            <person name="Piegu B."/>
            <person name="Poliakov A."/>
            <person name="Robbens S."/>
            <person name="Schmutz J."/>
            <person name="Toulza E."/>
            <person name="Wyss T."/>
            <person name="Zelensky A."/>
            <person name="Zhou K."/>
            <person name="Armbrust E.V."/>
            <person name="Bhattacharya D."/>
            <person name="Goodenough U.W."/>
            <person name="Van de Peer Y."/>
            <person name="Grigoriev I.V."/>
        </authorList>
    </citation>
    <scope>NUCLEOTIDE SEQUENCE [LARGE SCALE GENOMIC DNA]</scope>
    <source>
        <strain evidence="13">RCC299 / NOUM17</strain>
    </source>
</reference>
<dbReference type="RefSeq" id="XP_002509323.1">
    <property type="nucleotide sequence ID" value="XM_002509277.1"/>
</dbReference>
<name>C1FJE9_MICCC</name>
<dbReference type="FunFam" id="3.40.50.2000:FF:000002">
    <property type="entry name" value="Alpha-1,4 glucan phosphorylase"/>
    <property type="match status" value="1"/>
</dbReference>
<dbReference type="InterPro" id="IPR011833">
    <property type="entry name" value="Glycg_phsphrylas"/>
</dbReference>
<evidence type="ECO:0000256" key="3">
    <source>
        <dbReference type="ARBA" id="ARBA00006047"/>
    </source>
</evidence>
<proteinExistence type="inferred from homology"/>
<evidence type="ECO:0000256" key="2">
    <source>
        <dbReference type="ARBA" id="ARBA00001933"/>
    </source>
</evidence>
<dbReference type="Proteomes" id="UP000002009">
    <property type="component" value="Chromosome 12"/>
</dbReference>
<evidence type="ECO:0000256" key="7">
    <source>
        <dbReference type="ARBA" id="ARBA00022898"/>
    </source>
</evidence>
<dbReference type="Pfam" id="PF00343">
    <property type="entry name" value="Phosphorylase"/>
    <property type="match status" value="1"/>
</dbReference>
<gene>
    <name evidence="12" type="primary">PHO3</name>
    <name evidence="12" type="ORF">MICPUN_87288</name>
</gene>
<keyword evidence="5 10" id="KW-0328">Glycosyltransferase</keyword>
<dbReference type="eggNOG" id="KOG2099">
    <property type="taxonomic scope" value="Eukaryota"/>
</dbReference>
<evidence type="ECO:0000313" key="13">
    <source>
        <dbReference type="Proteomes" id="UP000002009"/>
    </source>
</evidence>
<feature type="modified residue" description="N6-(pyridoxal phosphate)lysine" evidence="9">
    <location>
        <position position="705"/>
    </location>
</feature>
<dbReference type="InParanoid" id="C1FJE9"/>
<dbReference type="EC" id="2.4.1.1" evidence="10"/>
<evidence type="ECO:0000256" key="11">
    <source>
        <dbReference type="SAM" id="MobiDB-lite"/>
    </source>
</evidence>
<dbReference type="PIRSF" id="PIRSF000460">
    <property type="entry name" value="Pprylas_GlgP"/>
    <property type="match status" value="1"/>
</dbReference>
<dbReference type="PROSITE" id="PS00102">
    <property type="entry name" value="PHOSPHORYLASE"/>
    <property type="match status" value="1"/>
</dbReference>
<dbReference type="GO" id="GO:0005737">
    <property type="term" value="C:cytoplasm"/>
    <property type="evidence" value="ECO:0007669"/>
    <property type="project" value="TreeGrafter"/>
</dbReference>